<evidence type="ECO:0000313" key="2">
    <source>
        <dbReference type="EMBL" id="SZD70966.1"/>
    </source>
</evidence>
<accession>A0A383TVG3</accession>
<feature type="chain" id="PRO_5016954680" evidence="1">
    <location>
        <begin position="19"/>
        <end position="579"/>
    </location>
</feature>
<proteinExistence type="predicted"/>
<organism evidence="2 3">
    <name type="scientific">Candidatus Ornithobacterium hominis</name>
    <dbReference type="NCBI Taxonomy" id="2497989"/>
    <lineage>
        <taxon>Bacteria</taxon>
        <taxon>Pseudomonadati</taxon>
        <taxon>Bacteroidota</taxon>
        <taxon>Flavobacteriia</taxon>
        <taxon>Flavobacteriales</taxon>
        <taxon>Weeksellaceae</taxon>
        <taxon>Ornithobacterium</taxon>
    </lineage>
</organism>
<dbReference type="AlphaFoldDB" id="A0A383TVG3"/>
<reference evidence="2 3" key="1">
    <citation type="submission" date="2018-09" db="EMBL/GenBank/DDBJ databases">
        <authorList>
            <consortium name="Pathogen Informatics"/>
        </authorList>
    </citation>
    <scope>NUCLEOTIDE SEQUENCE [LARGE SCALE GENOMIC DNA]</scope>
    <source>
        <strain evidence="2 3">OH-22767</strain>
    </source>
</reference>
<gene>
    <name evidence="2" type="ORF">SAMEA104719789_00057</name>
</gene>
<dbReference type="InterPro" id="IPR011871">
    <property type="entry name" value="Fib_succ_major"/>
</dbReference>
<protein>
    <submittedName>
        <fullName evidence="2">Fibrobacter succinogenes major paralogous domain</fullName>
    </submittedName>
</protein>
<dbReference type="EMBL" id="UNSC01000001">
    <property type="protein sequence ID" value="SZD70966.1"/>
    <property type="molecule type" value="Genomic_DNA"/>
</dbReference>
<feature type="signal peptide" evidence="1">
    <location>
        <begin position="1"/>
        <end position="18"/>
    </location>
</feature>
<evidence type="ECO:0000256" key="1">
    <source>
        <dbReference type="SAM" id="SignalP"/>
    </source>
</evidence>
<dbReference type="Proteomes" id="UP000262142">
    <property type="component" value="Unassembled WGS sequence"/>
</dbReference>
<dbReference type="RefSeq" id="WP_119058689.1">
    <property type="nucleotide sequence ID" value="NZ_UNSC01000001.1"/>
</dbReference>
<sequence>MKKLLLSFVVLSAVAVTAQVGINTDQPRGTLDAAYVNPQEAPAGTKWADPTTPQGLHFPNVSTAQRSKFEGMSEGMMIYNTDKKCLEVYLGVESGTPQWECIPNVGNKSSQSVSVSPAGFDGSFTGDPLVDASVSFKITNNGFSTISELDFSDAVRVGSERIRVDGSEYKSVSLKGRESKTLTYTLSGIPQAGQLTANFSKLGLSAEQQIMVGKGNASLQNQEQYIVSFAHDGTTIQGNIDNASNQISLKIPYTNGKGSYKAVKITRPTDEGQDGDINKITLSIPPGNFAMQGELTATLKVEGDGSYQVRQMAAGESYDIVTYDIDINGSRSKVIIKGIGGIPDKKFNEKTNGAYRHRFVYLPVTVTGADGYNKTWLNYNLGAEYAKVGANFKPQQQLFGRAAHDDDKTHGSLYQWQRASDGHEFMNQLPTDKKAPNWKNAGDSAEKFITSNDGNWVANGERARGLDLELWRSGKDNNPCPSGYHVPTIEEWKELLNAVGSNNKMWSQNKLPNLAAAGYRSYYNGLLIYNGSLGRYWSSSAGNSSRGAHYMYFSSDSSGTSANYYRGHGRGVRCIKDNN</sequence>
<name>A0A383TVG3_9FLAO</name>
<keyword evidence="1" id="KW-0732">Signal</keyword>
<dbReference type="OrthoDB" id="9805760at2"/>
<evidence type="ECO:0000313" key="3">
    <source>
        <dbReference type="Proteomes" id="UP000262142"/>
    </source>
</evidence>
<keyword evidence="3" id="KW-1185">Reference proteome</keyword>
<dbReference type="NCBIfam" id="TIGR02145">
    <property type="entry name" value="Fib_succ_major"/>
    <property type="match status" value="1"/>
</dbReference>